<evidence type="ECO:0000313" key="2">
    <source>
        <dbReference type="EMBL" id="GLR53576.1"/>
    </source>
</evidence>
<comment type="caution">
    <text evidence="2">The sequence shown here is derived from an EMBL/GenBank/DDBJ whole genome shotgun (WGS) entry which is preliminary data.</text>
</comment>
<dbReference type="EMBL" id="BSOP01000042">
    <property type="protein sequence ID" value="GLR53576.1"/>
    <property type="molecule type" value="Genomic_DNA"/>
</dbReference>
<proteinExistence type="predicted"/>
<name>A0ABQ5ZRD2_9HYPH</name>
<reference evidence="3" key="1">
    <citation type="journal article" date="2019" name="Int. J. Syst. Evol. Microbiol.">
        <title>The Global Catalogue of Microorganisms (GCM) 10K type strain sequencing project: providing services to taxonomists for standard genome sequencing and annotation.</title>
        <authorList>
            <consortium name="The Broad Institute Genomics Platform"/>
            <consortium name="The Broad Institute Genome Sequencing Center for Infectious Disease"/>
            <person name="Wu L."/>
            <person name="Ma J."/>
        </authorList>
    </citation>
    <scope>NUCLEOTIDE SEQUENCE [LARGE SCALE GENOMIC DNA]</scope>
    <source>
        <strain evidence="3">NBRC 102122</strain>
    </source>
</reference>
<feature type="region of interest" description="Disordered" evidence="1">
    <location>
        <begin position="1"/>
        <end position="75"/>
    </location>
</feature>
<organism evidence="2 3">
    <name type="scientific">Shinella yambaruensis</name>
    <dbReference type="NCBI Taxonomy" id="415996"/>
    <lineage>
        <taxon>Bacteria</taxon>
        <taxon>Pseudomonadati</taxon>
        <taxon>Pseudomonadota</taxon>
        <taxon>Alphaproteobacteria</taxon>
        <taxon>Hyphomicrobiales</taxon>
        <taxon>Rhizobiaceae</taxon>
        <taxon>Shinella</taxon>
    </lineage>
</organism>
<keyword evidence="3" id="KW-1185">Reference proteome</keyword>
<sequence length="164" mass="17858">MAEALPETFHQEADDDVTTHPSRKPPVGPMQAPKPPRPPERSGRPIATRIRKRIIDRPPRLAPRTPPARMAPRDCAVIGTPTTGRVMGGKTARAAVMAAKVAMKTVSRVSMWFGGQDAYHPGPPRSSGPCVWRRGALPLPRDCYFPSSVATKDVLKTPETNCSF</sequence>
<evidence type="ECO:0000313" key="3">
    <source>
        <dbReference type="Proteomes" id="UP001156702"/>
    </source>
</evidence>
<protein>
    <submittedName>
        <fullName evidence="2">Uncharacterized protein</fullName>
    </submittedName>
</protein>
<evidence type="ECO:0000256" key="1">
    <source>
        <dbReference type="SAM" id="MobiDB-lite"/>
    </source>
</evidence>
<gene>
    <name evidence="2" type="ORF">GCM10007923_47920</name>
</gene>
<feature type="compositionally biased region" description="Pro residues" evidence="1">
    <location>
        <begin position="24"/>
        <end position="36"/>
    </location>
</feature>
<accession>A0ABQ5ZRD2</accession>
<dbReference type="Proteomes" id="UP001156702">
    <property type="component" value="Unassembled WGS sequence"/>
</dbReference>